<comment type="similarity">
    <text evidence="1">Belongs to the 'phage' integrase family.</text>
</comment>
<gene>
    <name evidence="5" type="ORF">ACH429_10775</name>
</gene>
<evidence type="ECO:0000313" key="6">
    <source>
        <dbReference type="Proteomes" id="UP001611548"/>
    </source>
</evidence>
<dbReference type="InterPro" id="IPR002104">
    <property type="entry name" value="Integrase_catalytic"/>
</dbReference>
<dbReference type="PANTHER" id="PTHR30349:SF64">
    <property type="entry name" value="PROPHAGE INTEGRASE INTD-RELATED"/>
    <property type="match status" value="1"/>
</dbReference>
<dbReference type="InterPro" id="IPR011010">
    <property type="entry name" value="DNA_brk_join_enz"/>
</dbReference>
<dbReference type="Proteomes" id="UP001611548">
    <property type="component" value="Unassembled WGS sequence"/>
</dbReference>
<comment type="caution">
    <text evidence="5">The sequence shown here is derived from an EMBL/GenBank/DDBJ whole genome shotgun (WGS) entry which is preliminary data.</text>
</comment>
<evidence type="ECO:0000313" key="5">
    <source>
        <dbReference type="EMBL" id="MFI1964587.1"/>
    </source>
</evidence>
<organism evidence="5 6">
    <name type="scientific">Streptomyces pathocidini</name>
    <dbReference type="NCBI Taxonomy" id="1650571"/>
    <lineage>
        <taxon>Bacteria</taxon>
        <taxon>Bacillati</taxon>
        <taxon>Actinomycetota</taxon>
        <taxon>Actinomycetes</taxon>
        <taxon>Kitasatosporales</taxon>
        <taxon>Streptomycetaceae</taxon>
        <taxon>Streptomyces</taxon>
    </lineage>
</organism>
<dbReference type="RefSeq" id="WP_055470616.1">
    <property type="nucleotide sequence ID" value="NZ_JBIRWE010000003.1"/>
</dbReference>
<evidence type="ECO:0000259" key="4">
    <source>
        <dbReference type="PROSITE" id="PS51898"/>
    </source>
</evidence>
<dbReference type="InterPro" id="IPR050090">
    <property type="entry name" value="Tyrosine_recombinase_XerCD"/>
</dbReference>
<keyword evidence="2" id="KW-0238">DNA-binding</keyword>
<keyword evidence="3" id="KW-0233">DNA recombination</keyword>
<evidence type="ECO:0000256" key="3">
    <source>
        <dbReference type="ARBA" id="ARBA00023172"/>
    </source>
</evidence>
<proteinExistence type="inferred from homology"/>
<dbReference type="PROSITE" id="PS51898">
    <property type="entry name" value="TYR_RECOMBINASE"/>
    <property type="match status" value="1"/>
</dbReference>
<reference evidence="5 6" key="1">
    <citation type="submission" date="2024-10" db="EMBL/GenBank/DDBJ databases">
        <title>The Natural Products Discovery Center: Release of the First 8490 Sequenced Strains for Exploring Actinobacteria Biosynthetic Diversity.</title>
        <authorList>
            <person name="Kalkreuter E."/>
            <person name="Kautsar S.A."/>
            <person name="Yang D."/>
            <person name="Bader C.D."/>
            <person name="Teijaro C.N."/>
            <person name="Fluegel L."/>
            <person name="Davis C.M."/>
            <person name="Simpson J.R."/>
            <person name="Lauterbach L."/>
            <person name="Steele A.D."/>
            <person name="Gui C."/>
            <person name="Meng S."/>
            <person name="Li G."/>
            <person name="Viehrig K."/>
            <person name="Ye F."/>
            <person name="Su P."/>
            <person name="Kiefer A.F."/>
            <person name="Nichols A."/>
            <person name="Cepeda A.J."/>
            <person name="Yan W."/>
            <person name="Fan B."/>
            <person name="Jiang Y."/>
            <person name="Adhikari A."/>
            <person name="Zheng C.-J."/>
            <person name="Schuster L."/>
            <person name="Cowan T.M."/>
            <person name="Smanski M.J."/>
            <person name="Chevrette M.G."/>
            <person name="De Carvalho L.P.S."/>
            <person name="Shen B."/>
        </authorList>
    </citation>
    <scope>NUCLEOTIDE SEQUENCE [LARGE SCALE GENOMIC DNA]</scope>
    <source>
        <strain evidence="5 6">NPDC020327</strain>
    </source>
</reference>
<keyword evidence="6" id="KW-1185">Reference proteome</keyword>
<sequence length="328" mass="37034">MASIRARQKRDGTYTYTVMWRENGTQNGETFEDETSAKRFCDLVNGHGQQCPPGWVKGVGFAEESEPEADPQELFEVYASRYIDLLTGIQAGTRSNYRKLLDRHLEPWFRGLSVRQGPDGIGQDEIKQWVNDLEAGRPGPHHPPTVKRRPYKAKTIRNLHGLLYGILQATVTAEPPLRSTNPCVHTRLPEDNSIEDEQVFLEREEYAILRSCMNADSIDLVDALAGTGLRWSELTALQPRDLTLHGSRPTLRVQRAWKRIDGGKEMGPPKTKKSRRTLVLSPSLVALFKRRCQGKAPRDHVFTAPEGGPWDSGGFYHARWKLALDAPL</sequence>
<feature type="domain" description="Tyr recombinase" evidence="4">
    <location>
        <begin position="187"/>
        <end position="328"/>
    </location>
</feature>
<dbReference type="Gene3D" id="1.10.443.10">
    <property type="entry name" value="Intergrase catalytic core"/>
    <property type="match status" value="1"/>
</dbReference>
<dbReference type="Gene3D" id="1.10.150.130">
    <property type="match status" value="1"/>
</dbReference>
<protein>
    <submittedName>
        <fullName evidence="5">Tyrosine-type recombinase/integrase</fullName>
    </submittedName>
</protein>
<dbReference type="InterPro" id="IPR013762">
    <property type="entry name" value="Integrase-like_cat_sf"/>
</dbReference>
<dbReference type="SUPFAM" id="SSF56349">
    <property type="entry name" value="DNA breaking-rejoining enzymes"/>
    <property type="match status" value="1"/>
</dbReference>
<evidence type="ECO:0000256" key="1">
    <source>
        <dbReference type="ARBA" id="ARBA00008857"/>
    </source>
</evidence>
<name>A0ABW7UT46_9ACTN</name>
<accession>A0ABW7UT46</accession>
<dbReference type="InterPro" id="IPR010998">
    <property type="entry name" value="Integrase_recombinase_N"/>
</dbReference>
<evidence type="ECO:0000256" key="2">
    <source>
        <dbReference type="ARBA" id="ARBA00023125"/>
    </source>
</evidence>
<dbReference type="PANTHER" id="PTHR30349">
    <property type="entry name" value="PHAGE INTEGRASE-RELATED"/>
    <property type="match status" value="1"/>
</dbReference>
<dbReference type="EMBL" id="JBIRWE010000003">
    <property type="protein sequence ID" value="MFI1964587.1"/>
    <property type="molecule type" value="Genomic_DNA"/>
</dbReference>